<dbReference type="EMBL" id="AKVJ01000021">
    <property type="protein sequence ID" value="EIW19366.1"/>
    <property type="molecule type" value="Genomic_DNA"/>
</dbReference>
<evidence type="ECO:0000313" key="1">
    <source>
        <dbReference type="EMBL" id="EIW19366.1"/>
    </source>
</evidence>
<accession>I9LG93</accession>
<dbReference type="InterPro" id="IPR052517">
    <property type="entry name" value="GlcG_carb_metab_protein"/>
</dbReference>
<keyword evidence="2" id="KW-1185">Reference proteome</keyword>
<dbReference type="PANTHER" id="PTHR34309:SF10">
    <property type="entry name" value="SLR1406 PROTEIN"/>
    <property type="match status" value="1"/>
</dbReference>
<gene>
    <name evidence="1" type="ORF">FB4_3076</name>
</gene>
<dbReference type="SUPFAM" id="SSF143744">
    <property type="entry name" value="GlcG-like"/>
    <property type="match status" value="1"/>
</dbReference>
<dbReference type="Gene3D" id="3.30.450.150">
    <property type="entry name" value="Haem-degrading domain"/>
    <property type="match status" value="1"/>
</dbReference>
<evidence type="ECO:0000313" key="2">
    <source>
        <dbReference type="Proteomes" id="UP000004324"/>
    </source>
</evidence>
<comment type="caution">
    <text evidence="1">The sequence shown here is derived from an EMBL/GenBank/DDBJ whole genome shotgun (WGS) entry which is preliminary data.</text>
</comment>
<dbReference type="PATRIC" id="fig|1149862.3.peg.1637"/>
<dbReference type="Proteomes" id="UP000004324">
    <property type="component" value="Unassembled WGS sequence"/>
</dbReference>
<dbReference type="Pfam" id="PF03928">
    <property type="entry name" value="HbpS-like"/>
    <property type="match status" value="1"/>
</dbReference>
<dbReference type="InterPro" id="IPR038084">
    <property type="entry name" value="PduO/GlcC-like_sf"/>
</dbReference>
<dbReference type="OrthoDB" id="1684899at2"/>
<sequence>MEISLQVAQDLVSKAIEKATIEFNAPICVAVCDKYGFLIAFGRMDGAPVRSIELSQGKAYTAARMGVDTDAFLERLHRENVPASYFCDQRLTGLPGGTVLKDAAGNMVGGAGISGLKPQEDLAIANMMAKRIKDI</sequence>
<proteinExistence type="predicted"/>
<dbReference type="InterPro" id="IPR005624">
    <property type="entry name" value="PduO/GlcC-like"/>
</dbReference>
<organism evidence="1 2">
    <name type="scientific">Pelosinus fermentans B4</name>
    <dbReference type="NCBI Taxonomy" id="1149862"/>
    <lineage>
        <taxon>Bacteria</taxon>
        <taxon>Bacillati</taxon>
        <taxon>Bacillota</taxon>
        <taxon>Negativicutes</taxon>
        <taxon>Selenomonadales</taxon>
        <taxon>Sporomusaceae</taxon>
        <taxon>Pelosinus</taxon>
    </lineage>
</organism>
<evidence type="ECO:0008006" key="3">
    <source>
        <dbReference type="Google" id="ProtNLM"/>
    </source>
</evidence>
<protein>
    <recommendedName>
        <fullName evidence="3">Heme-binding protein</fullName>
    </recommendedName>
</protein>
<dbReference type="AlphaFoldDB" id="I9LG93"/>
<dbReference type="PANTHER" id="PTHR34309">
    <property type="entry name" value="SLR1406 PROTEIN"/>
    <property type="match status" value="1"/>
</dbReference>
<reference evidence="1 2" key="1">
    <citation type="journal article" date="2012" name="J. Bacteriol.">
        <title>Draft Genome Sequences for Two Metal-Reducing Pelosinus fermentans Strains Isolated from a Cr(VI)-Contaminated Site and for Type Strain R7.</title>
        <authorList>
            <person name="Brown S.D."/>
            <person name="Podar M."/>
            <person name="Klingeman D.M."/>
            <person name="Johnson C.M."/>
            <person name="Yang Z.K."/>
            <person name="Utturkar S.M."/>
            <person name="Land M.L."/>
            <person name="Mosher J.J."/>
            <person name="Hurt R.A.Jr."/>
            <person name="Phelps T.J."/>
            <person name="Palumbo A.V."/>
            <person name="Arkin A.P."/>
            <person name="Hazen T.C."/>
            <person name="Elias D.A."/>
        </authorList>
    </citation>
    <scope>NUCLEOTIDE SEQUENCE [LARGE SCALE GENOMIC DNA]</scope>
    <source>
        <strain evidence="1 2">B4</strain>
    </source>
</reference>
<name>I9LG93_9FIRM</name>
<dbReference type="RefSeq" id="WP_007932987.1">
    <property type="nucleotide sequence ID" value="NZ_AKVJ01000021.1"/>
</dbReference>